<evidence type="ECO:0000259" key="3">
    <source>
        <dbReference type="Pfam" id="PF13473"/>
    </source>
</evidence>
<accession>A0ABQ3WUM1</accession>
<dbReference type="SUPFAM" id="SSF49503">
    <property type="entry name" value="Cupredoxins"/>
    <property type="match status" value="1"/>
</dbReference>
<comment type="caution">
    <text evidence="4">The sequence shown here is derived from an EMBL/GenBank/DDBJ whole genome shotgun (WGS) entry which is preliminary data.</text>
</comment>
<keyword evidence="1" id="KW-0812">Transmembrane</keyword>
<reference evidence="4" key="1">
    <citation type="submission" date="2021-01" db="EMBL/GenBank/DDBJ databases">
        <title>Whole genome shotgun sequence of Actinoplanes capillaceus NBRC 16408.</title>
        <authorList>
            <person name="Komaki H."/>
            <person name="Tamura T."/>
        </authorList>
    </citation>
    <scope>NUCLEOTIDE SEQUENCE [LARGE SCALE GENOMIC DNA]</scope>
    <source>
        <strain evidence="4">NBRC 16408</strain>
    </source>
</reference>
<feature type="transmembrane region" description="Helical" evidence="1">
    <location>
        <begin position="99"/>
        <end position="122"/>
    </location>
</feature>
<feature type="transmembrane region" description="Helical" evidence="1">
    <location>
        <begin position="177"/>
        <end position="197"/>
    </location>
</feature>
<evidence type="ECO:0008006" key="5">
    <source>
        <dbReference type="Google" id="ProtNLM"/>
    </source>
</evidence>
<protein>
    <recommendedName>
        <fullName evidence="5">Sulfite exporter TauE/SafE</fullName>
    </recommendedName>
</protein>
<feature type="transmembrane region" description="Helical" evidence="1">
    <location>
        <begin position="6"/>
        <end position="31"/>
    </location>
</feature>
<feature type="domain" description="EfeO-type cupredoxin-like" evidence="3">
    <location>
        <begin position="268"/>
        <end position="356"/>
    </location>
</feature>
<evidence type="ECO:0000313" key="4">
    <source>
        <dbReference type="EMBL" id="GID49860.1"/>
    </source>
</evidence>
<feature type="transmembrane region" description="Helical" evidence="1">
    <location>
        <begin position="209"/>
        <end position="229"/>
    </location>
</feature>
<dbReference type="InterPro" id="IPR008972">
    <property type="entry name" value="Cupredoxin"/>
</dbReference>
<evidence type="ECO:0000256" key="1">
    <source>
        <dbReference type="SAM" id="Phobius"/>
    </source>
</evidence>
<feature type="transmembrane region" description="Helical" evidence="1">
    <location>
        <begin position="143"/>
        <end position="165"/>
    </location>
</feature>
<keyword evidence="1" id="KW-1133">Transmembrane helix</keyword>
<dbReference type="Gene3D" id="2.60.40.420">
    <property type="entry name" value="Cupredoxins - blue copper proteins"/>
    <property type="match status" value="1"/>
</dbReference>
<dbReference type="InterPro" id="IPR039447">
    <property type="entry name" value="UreH-like_TM_dom"/>
</dbReference>
<dbReference type="EMBL" id="BOMF01000136">
    <property type="protein sequence ID" value="GID49860.1"/>
    <property type="molecule type" value="Genomic_DNA"/>
</dbReference>
<dbReference type="Pfam" id="PF13473">
    <property type="entry name" value="Cupredoxin_1"/>
    <property type="match status" value="1"/>
</dbReference>
<dbReference type="Pfam" id="PF13386">
    <property type="entry name" value="DsbD_2"/>
    <property type="match status" value="1"/>
</dbReference>
<dbReference type="PANTHER" id="PTHR42208">
    <property type="entry name" value="HEAVY METAL TRANSPORTER-RELATED"/>
    <property type="match status" value="1"/>
</dbReference>
<dbReference type="InterPro" id="IPR028096">
    <property type="entry name" value="EfeO_Cupredoxin"/>
</dbReference>
<feature type="domain" description="Urease accessory protein UreH-like transmembrane" evidence="2">
    <location>
        <begin position="7"/>
        <end position="223"/>
    </location>
</feature>
<feature type="transmembrane region" description="Helical" evidence="1">
    <location>
        <begin position="74"/>
        <end position="93"/>
    </location>
</feature>
<sequence length="362" mass="36755">MNLYPILLTGLVAGGVSCAVVQGGLLTAIVMRHRPTPEPAFTANGVAAASPVRLLADDLAPVAGFLTGKLVSHAVLGALLGAVGATMQLSVTVRTMTQLAAGMLVVVFALAQLGVPGFRGLVIEPPAAWSRLVRGRTRTAGAAAPAVLGLLSVLIPCGVTLSVQALALASGSPRDGAVIMAVFVASTAPLFTVLGYLARKAAGSWRERLATASGLVVLAMGLYTLNGGLELLGSPLAASRIAEAAGAGPVPVTTRAAPDDDPPLTLTADGTQQVIVTAVTGAYRPANIDIAADTPTRLIVRSDDATGCVRAFVIPHRNLQKILPVEGDTVIDLGALEPGTLHYSCGMGMYTGRLTVIAKEPA</sequence>
<dbReference type="RefSeq" id="WP_204299941.1">
    <property type="nucleotide sequence ID" value="NZ_BAAAGQ010000038.1"/>
</dbReference>
<organism evidence="4">
    <name type="scientific">Actinoplanes campanulatus</name>
    <dbReference type="NCBI Taxonomy" id="113559"/>
    <lineage>
        <taxon>Bacteria</taxon>
        <taxon>Bacillati</taxon>
        <taxon>Actinomycetota</taxon>
        <taxon>Actinomycetes</taxon>
        <taxon>Micromonosporales</taxon>
        <taxon>Micromonosporaceae</taxon>
        <taxon>Actinoplanes</taxon>
    </lineage>
</organism>
<proteinExistence type="predicted"/>
<name>A0ABQ3WUM1_9ACTN</name>
<keyword evidence="1" id="KW-0472">Membrane</keyword>
<gene>
    <name evidence="4" type="ORF">Aca07nite_71350</name>
</gene>
<evidence type="ECO:0000259" key="2">
    <source>
        <dbReference type="Pfam" id="PF13386"/>
    </source>
</evidence>
<dbReference type="PANTHER" id="PTHR42208:SF1">
    <property type="entry name" value="HEAVY METAL TRANSPORTER"/>
    <property type="match status" value="1"/>
</dbReference>